<dbReference type="PANTHER" id="PTHR42085">
    <property type="entry name" value="F-BOX DOMAIN-CONTAINING PROTEIN"/>
    <property type="match status" value="1"/>
</dbReference>
<dbReference type="OrthoDB" id="5413827at2759"/>
<evidence type="ECO:0008006" key="3">
    <source>
        <dbReference type="Google" id="ProtNLM"/>
    </source>
</evidence>
<protein>
    <recommendedName>
        <fullName evidence="3">F-box domain-containing protein</fullName>
    </recommendedName>
</protein>
<organism evidence="1 2">
    <name type="scientific">Aspergillus glaucus CBS 516.65</name>
    <dbReference type="NCBI Taxonomy" id="1160497"/>
    <lineage>
        <taxon>Eukaryota</taxon>
        <taxon>Fungi</taxon>
        <taxon>Dikarya</taxon>
        <taxon>Ascomycota</taxon>
        <taxon>Pezizomycotina</taxon>
        <taxon>Eurotiomycetes</taxon>
        <taxon>Eurotiomycetidae</taxon>
        <taxon>Eurotiales</taxon>
        <taxon>Aspergillaceae</taxon>
        <taxon>Aspergillus</taxon>
        <taxon>Aspergillus subgen. Aspergillus</taxon>
    </lineage>
</organism>
<gene>
    <name evidence="1" type="ORF">ASPGLDRAFT_127911</name>
</gene>
<dbReference type="Proteomes" id="UP000184300">
    <property type="component" value="Unassembled WGS sequence"/>
</dbReference>
<name>A0A1L9VHS8_ASPGL</name>
<dbReference type="RefSeq" id="XP_022400130.1">
    <property type="nucleotide sequence ID" value="XM_022540751.1"/>
</dbReference>
<sequence length="377" mass="42824">MAKCRPPGSQDEMEDALGYKVASLDNTYSDTERFYSDLTIVPSNIYEKTRNELDEYLRTKQHRYSKAAPENYLPGPGISKVCDYCSTFPVTADIYYDFGFHLPLQLTKDEALAVMSIAQPQFFKLPREVRDEIYTYAIPKAELQMIDSGDVSGVNFARGIGDPSGFYFPFRSNLGILAVNRQMRKEALRLAYRKTSIRLYDMDDFLKTAISIGEVGRHNVEFLSFTWESKSDMESIGNEDLSFGCDCIRLPNLHSIRCVQLLKHFNRLKCLRLHFESDLLSTLSCADFRNDPGVRSLCTLHRFDKLEIVNESGEPAHHSNSRRITNCYLVCVCVCVCVCVLRGGSGLSTHPWNLGSRKALVPVRDIRRADRNCLSPS</sequence>
<dbReference type="InterPro" id="IPR038883">
    <property type="entry name" value="AN11006-like"/>
</dbReference>
<proteinExistence type="predicted"/>
<reference evidence="2" key="1">
    <citation type="journal article" date="2017" name="Genome Biol.">
        <title>Comparative genomics reveals high biological diversity and specific adaptations in the industrially and medically important fungal genus Aspergillus.</title>
        <authorList>
            <person name="de Vries R.P."/>
            <person name="Riley R."/>
            <person name="Wiebenga A."/>
            <person name="Aguilar-Osorio G."/>
            <person name="Amillis S."/>
            <person name="Uchima C.A."/>
            <person name="Anderluh G."/>
            <person name="Asadollahi M."/>
            <person name="Askin M."/>
            <person name="Barry K."/>
            <person name="Battaglia E."/>
            <person name="Bayram O."/>
            <person name="Benocci T."/>
            <person name="Braus-Stromeyer S.A."/>
            <person name="Caldana C."/>
            <person name="Canovas D."/>
            <person name="Cerqueira G.C."/>
            <person name="Chen F."/>
            <person name="Chen W."/>
            <person name="Choi C."/>
            <person name="Clum A."/>
            <person name="Dos Santos R.A."/>
            <person name="Damasio A.R."/>
            <person name="Diallinas G."/>
            <person name="Emri T."/>
            <person name="Fekete E."/>
            <person name="Flipphi M."/>
            <person name="Freyberg S."/>
            <person name="Gallo A."/>
            <person name="Gournas C."/>
            <person name="Habgood R."/>
            <person name="Hainaut M."/>
            <person name="Harispe M.L."/>
            <person name="Henrissat B."/>
            <person name="Hilden K.S."/>
            <person name="Hope R."/>
            <person name="Hossain A."/>
            <person name="Karabika E."/>
            <person name="Karaffa L."/>
            <person name="Karanyi Z."/>
            <person name="Krasevec N."/>
            <person name="Kuo A."/>
            <person name="Kusch H."/>
            <person name="LaButti K."/>
            <person name="Lagendijk E.L."/>
            <person name="Lapidus A."/>
            <person name="Levasseur A."/>
            <person name="Lindquist E."/>
            <person name="Lipzen A."/>
            <person name="Logrieco A.F."/>
            <person name="MacCabe A."/>
            <person name="Maekelae M.R."/>
            <person name="Malavazi I."/>
            <person name="Melin P."/>
            <person name="Meyer V."/>
            <person name="Mielnichuk N."/>
            <person name="Miskei M."/>
            <person name="Molnar A.P."/>
            <person name="Mule G."/>
            <person name="Ngan C.Y."/>
            <person name="Orejas M."/>
            <person name="Orosz E."/>
            <person name="Ouedraogo J.P."/>
            <person name="Overkamp K.M."/>
            <person name="Park H.-S."/>
            <person name="Perrone G."/>
            <person name="Piumi F."/>
            <person name="Punt P.J."/>
            <person name="Ram A.F."/>
            <person name="Ramon A."/>
            <person name="Rauscher S."/>
            <person name="Record E."/>
            <person name="Riano-Pachon D.M."/>
            <person name="Robert V."/>
            <person name="Roehrig J."/>
            <person name="Ruller R."/>
            <person name="Salamov A."/>
            <person name="Salih N.S."/>
            <person name="Samson R.A."/>
            <person name="Sandor E."/>
            <person name="Sanguinetti M."/>
            <person name="Schuetze T."/>
            <person name="Sepcic K."/>
            <person name="Shelest E."/>
            <person name="Sherlock G."/>
            <person name="Sophianopoulou V."/>
            <person name="Squina F.M."/>
            <person name="Sun H."/>
            <person name="Susca A."/>
            <person name="Todd R.B."/>
            <person name="Tsang A."/>
            <person name="Unkles S.E."/>
            <person name="van de Wiele N."/>
            <person name="van Rossen-Uffink D."/>
            <person name="Oliveira J.V."/>
            <person name="Vesth T.C."/>
            <person name="Visser J."/>
            <person name="Yu J.-H."/>
            <person name="Zhou M."/>
            <person name="Andersen M.R."/>
            <person name="Archer D.B."/>
            <person name="Baker S.E."/>
            <person name="Benoit I."/>
            <person name="Brakhage A.A."/>
            <person name="Braus G.H."/>
            <person name="Fischer R."/>
            <person name="Frisvad J.C."/>
            <person name="Goldman G.H."/>
            <person name="Houbraken J."/>
            <person name="Oakley B."/>
            <person name="Pocsi I."/>
            <person name="Scazzocchio C."/>
            <person name="Seiboth B."/>
            <person name="vanKuyk P.A."/>
            <person name="Wortman J."/>
            <person name="Dyer P.S."/>
            <person name="Grigoriev I.V."/>
        </authorList>
    </citation>
    <scope>NUCLEOTIDE SEQUENCE [LARGE SCALE GENOMIC DNA]</scope>
    <source>
        <strain evidence="2">CBS 516.65</strain>
    </source>
</reference>
<dbReference type="EMBL" id="KV878899">
    <property type="protein sequence ID" value="OJJ83432.1"/>
    <property type="molecule type" value="Genomic_DNA"/>
</dbReference>
<evidence type="ECO:0000313" key="2">
    <source>
        <dbReference type="Proteomes" id="UP000184300"/>
    </source>
</evidence>
<dbReference type="PANTHER" id="PTHR42085:SF2">
    <property type="entry name" value="F-BOX DOMAIN-CONTAINING PROTEIN"/>
    <property type="match status" value="1"/>
</dbReference>
<accession>A0A1L9VHS8</accession>
<dbReference type="GeneID" id="34457012"/>
<keyword evidence="2" id="KW-1185">Reference proteome</keyword>
<dbReference type="VEuPathDB" id="FungiDB:ASPGLDRAFT_127911"/>
<dbReference type="AlphaFoldDB" id="A0A1L9VHS8"/>
<evidence type="ECO:0000313" key="1">
    <source>
        <dbReference type="EMBL" id="OJJ83432.1"/>
    </source>
</evidence>